<feature type="compositionally biased region" description="Basic and acidic residues" evidence="1">
    <location>
        <begin position="63"/>
        <end position="78"/>
    </location>
</feature>
<reference evidence="4" key="1">
    <citation type="journal article" date="2019" name="Int. J. Syst. Evol. Microbiol.">
        <title>The Global Catalogue of Microorganisms (GCM) 10K type strain sequencing project: providing services to taxonomists for standard genome sequencing and annotation.</title>
        <authorList>
            <consortium name="The Broad Institute Genomics Platform"/>
            <consortium name="The Broad Institute Genome Sequencing Center for Infectious Disease"/>
            <person name="Wu L."/>
            <person name="Ma J."/>
        </authorList>
    </citation>
    <scope>NUCLEOTIDE SEQUENCE [LARGE SCALE GENOMIC DNA]</scope>
    <source>
        <strain evidence="4">FCH27</strain>
    </source>
</reference>
<gene>
    <name evidence="3" type="ORF">ACFQO6_06670</name>
</gene>
<feature type="compositionally biased region" description="Basic and acidic residues" evidence="1">
    <location>
        <begin position="91"/>
        <end position="108"/>
    </location>
</feature>
<accession>A0ABW2N0E5</accession>
<feature type="compositionally biased region" description="Low complexity" evidence="1">
    <location>
        <begin position="52"/>
        <end position="61"/>
    </location>
</feature>
<evidence type="ECO:0000256" key="2">
    <source>
        <dbReference type="SAM" id="Phobius"/>
    </source>
</evidence>
<comment type="caution">
    <text evidence="3">The sequence shown here is derived from an EMBL/GenBank/DDBJ whole genome shotgun (WGS) entry which is preliminary data.</text>
</comment>
<dbReference type="EMBL" id="JBHTCH010000005">
    <property type="protein sequence ID" value="MFC7359949.1"/>
    <property type="molecule type" value="Genomic_DNA"/>
</dbReference>
<sequence>MEATEWIIVLVVVLVVAALAAWLVTQQRKKKQQEHAEHLRQEAHEHATEIPETQVRAQEAEAQAERARLDAERAEQQAREAQVAATQQQAVHEDRLRTADEVDPRVDTTSDDYAPGAGATDQRTVLDADDPHRTDRTDRPGGTHRA</sequence>
<feature type="compositionally biased region" description="Basic and acidic residues" evidence="1">
    <location>
        <begin position="33"/>
        <end position="49"/>
    </location>
</feature>
<protein>
    <submittedName>
        <fullName evidence="3">Uncharacterized protein</fullName>
    </submittedName>
</protein>
<feature type="compositionally biased region" description="Low complexity" evidence="1">
    <location>
        <begin position="79"/>
        <end position="90"/>
    </location>
</feature>
<organism evidence="3 4">
    <name type="scientific">Nocardioides astragali</name>
    <dbReference type="NCBI Taxonomy" id="1776736"/>
    <lineage>
        <taxon>Bacteria</taxon>
        <taxon>Bacillati</taxon>
        <taxon>Actinomycetota</taxon>
        <taxon>Actinomycetes</taxon>
        <taxon>Propionibacteriales</taxon>
        <taxon>Nocardioidaceae</taxon>
        <taxon>Nocardioides</taxon>
    </lineage>
</organism>
<feature type="region of interest" description="Disordered" evidence="1">
    <location>
        <begin position="33"/>
        <end position="146"/>
    </location>
</feature>
<feature type="transmembrane region" description="Helical" evidence="2">
    <location>
        <begin position="6"/>
        <end position="25"/>
    </location>
</feature>
<feature type="compositionally biased region" description="Basic and acidic residues" evidence="1">
    <location>
        <begin position="124"/>
        <end position="146"/>
    </location>
</feature>
<evidence type="ECO:0000256" key="1">
    <source>
        <dbReference type="SAM" id="MobiDB-lite"/>
    </source>
</evidence>
<dbReference type="Proteomes" id="UP001596524">
    <property type="component" value="Unassembled WGS sequence"/>
</dbReference>
<evidence type="ECO:0000313" key="4">
    <source>
        <dbReference type="Proteomes" id="UP001596524"/>
    </source>
</evidence>
<keyword evidence="2" id="KW-1133">Transmembrane helix</keyword>
<keyword evidence="2" id="KW-0472">Membrane</keyword>
<evidence type="ECO:0000313" key="3">
    <source>
        <dbReference type="EMBL" id="MFC7359949.1"/>
    </source>
</evidence>
<proteinExistence type="predicted"/>
<name>A0ABW2N0E5_9ACTN</name>
<keyword evidence="4" id="KW-1185">Reference proteome</keyword>
<keyword evidence="2" id="KW-0812">Transmembrane</keyword>
<dbReference type="RefSeq" id="WP_255890802.1">
    <property type="nucleotide sequence ID" value="NZ_JAFMZM010000003.1"/>
</dbReference>